<comment type="cofactor">
    <cofactor evidence="2">
        <name>K(+)</name>
        <dbReference type="ChEBI" id="CHEBI:29103"/>
    </cofactor>
</comment>
<evidence type="ECO:0000313" key="18">
    <source>
        <dbReference type="Proteomes" id="UP000006443"/>
    </source>
</evidence>
<dbReference type="RefSeq" id="WP_008517919.1">
    <property type="nucleotide sequence ID" value="NZ_ACJM01000014.1"/>
</dbReference>
<comment type="caution">
    <text evidence="17">The sequence shown here is derived from an EMBL/GenBank/DDBJ whole genome shotgun (WGS) entry which is preliminary data.</text>
</comment>
<dbReference type="STRING" id="555088.DealDRAFT_2483"/>
<comment type="subcellular location">
    <subcellularLocation>
        <location evidence="3 16">Cytoplasm</location>
    </subcellularLocation>
</comment>
<dbReference type="CDD" id="cd24015">
    <property type="entry name" value="ASKHA_NBD_PanK-III"/>
    <property type="match status" value="1"/>
</dbReference>
<dbReference type="NCBIfam" id="TIGR00671">
    <property type="entry name" value="baf"/>
    <property type="match status" value="1"/>
</dbReference>
<evidence type="ECO:0000256" key="13">
    <source>
        <dbReference type="ARBA" id="ARBA00022993"/>
    </source>
</evidence>
<name>C0GJ24_DETAL</name>
<dbReference type="Pfam" id="PF03309">
    <property type="entry name" value="Pan_kinase"/>
    <property type="match status" value="1"/>
</dbReference>
<evidence type="ECO:0000256" key="1">
    <source>
        <dbReference type="ARBA" id="ARBA00001206"/>
    </source>
</evidence>
<sequence length="255" mass="27595">MLLAVDVGNTNIVLGVYQGRDLKVSWRVSTNRLQTGDEYGVILKNLFVQAGVDDRDLTGMIVSSVVPPLMFSLQEMANRYFGLEPLVVGPGMKTGLNISVENPREVGADRIVNAVAAIELYGAPLIIVDFGTATTFDAISEQGHYLGGAIAPGISISTEALFQRAAKLPRVELAVPKRVIGRDTITSMQSGIIYGFVGQVDGIVRKMIPEFPTRPKVIATGGLAELIARESEALEIINPLLTLEGLRIIHERNRQ</sequence>
<dbReference type="HAMAP" id="MF_01274">
    <property type="entry name" value="Pantothen_kinase_3"/>
    <property type="match status" value="1"/>
</dbReference>
<organism evidence="17 18">
    <name type="scientific">Dethiobacter alkaliphilus AHT 1</name>
    <dbReference type="NCBI Taxonomy" id="555088"/>
    <lineage>
        <taxon>Bacteria</taxon>
        <taxon>Bacillati</taxon>
        <taxon>Bacillota</taxon>
        <taxon>Dethiobacteria</taxon>
        <taxon>Dethiobacterales</taxon>
        <taxon>Dethiobacteraceae</taxon>
        <taxon>Dethiobacter</taxon>
    </lineage>
</organism>
<comment type="cofactor">
    <cofactor evidence="16">
        <name>NH4(+)</name>
        <dbReference type="ChEBI" id="CHEBI:28938"/>
    </cofactor>
    <cofactor evidence="16">
        <name>K(+)</name>
        <dbReference type="ChEBI" id="CHEBI:29103"/>
    </cofactor>
    <text evidence="16">A monovalent cation. Ammonium or potassium.</text>
</comment>
<feature type="binding site" evidence="16">
    <location>
        <position position="132"/>
    </location>
    <ligand>
        <name>ATP</name>
        <dbReference type="ChEBI" id="CHEBI:30616"/>
    </ligand>
</feature>
<protein>
    <recommendedName>
        <fullName evidence="15 16">Type III pantothenate kinase</fullName>
        <ecNumber evidence="6 16">2.7.1.33</ecNumber>
    </recommendedName>
    <alternativeName>
        <fullName evidence="16">PanK-III</fullName>
    </alternativeName>
    <alternativeName>
        <fullName evidence="16">Pantothenic acid kinase</fullName>
    </alternativeName>
</protein>
<evidence type="ECO:0000256" key="8">
    <source>
        <dbReference type="ARBA" id="ARBA00022679"/>
    </source>
</evidence>
<comment type="catalytic activity">
    <reaction evidence="1 16">
        <text>(R)-pantothenate + ATP = (R)-4'-phosphopantothenate + ADP + H(+)</text>
        <dbReference type="Rhea" id="RHEA:16373"/>
        <dbReference type="ChEBI" id="CHEBI:10986"/>
        <dbReference type="ChEBI" id="CHEBI:15378"/>
        <dbReference type="ChEBI" id="CHEBI:29032"/>
        <dbReference type="ChEBI" id="CHEBI:30616"/>
        <dbReference type="ChEBI" id="CHEBI:456216"/>
        <dbReference type="EC" id="2.7.1.33"/>
    </reaction>
</comment>
<keyword evidence="12 16" id="KW-0630">Potassium</keyword>
<evidence type="ECO:0000256" key="15">
    <source>
        <dbReference type="ARBA" id="ARBA00040883"/>
    </source>
</evidence>
<keyword evidence="11 16" id="KW-0067">ATP-binding</keyword>
<comment type="subunit">
    <text evidence="5 16">Homodimer.</text>
</comment>
<dbReference type="GO" id="GO:0015937">
    <property type="term" value="P:coenzyme A biosynthetic process"/>
    <property type="evidence" value="ECO:0007669"/>
    <property type="project" value="UniProtKB-UniRule"/>
</dbReference>
<gene>
    <name evidence="16" type="primary">coaX</name>
    <name evidence="17" type="ORF">DealDRAFT_2483</name>
</gene>
<proteinExistence type="inferred from homology"/>
<evidence type="ECO:0000256" key="3">
    <source>
        <dbReference type="ARBA" id="ARBA00004496"/>
    </source>
</evidence>
<dbReference type="InterPro" id="IPR004619">
    <property type="entry name" value="Type_III_PanK"/>
</dbReference>
<keyword evidence="13 16" id="KW-0173">Coenzyme A biosynthesis</keyword>
<keyword evidence="7 16" id="KW-0963">Cytoplasm</keyword>
<dbReference type="GO" id="GO:0046872">
    <property type="term" value="F:metal ion binding"/>
    <property type="evidence" value="ECO:0007669"/>
    <property type="project" value="UniProtKB-KW"/>
</dbReference>
<feature type="binding site" evidence="16">
    <location>
        <position position="184"/>
    </location>
    <ligand>
        <name>substrate</name>
    </ligand>
</feature>
<feature type="binding site" evidence="16">
    <location>
        <position position="129"/>
    </location>
    <ligand>
        <name>K(+)</name>
        <dbReference type="ChEBI" id="CHEBI:29103"/>
    </ligand>
</feature>
<dbReference type="PANTHER" id="PTHR34265">
    <property type="entry name" value="TYPE III PANTOTHENATE KINASE"/>
    <property type="match status" value="1"/>
</dbReference>
<comment type="caution">
    <text evidence="16">Lacks conserved residue(s) required for the propagation of feature annotation.</text>
</comment>
<keyword evidence="9 16" id="KW-0547">Nucleotide-binding</keyword>
<dbReference type="EC" id="2.7.1.33" evidence="6 16"/>
<evidence type="ECO:0000256" key="6">
    <source>
        <dbReference type="ARBA" id="ARBA00012102"/>
    </source>
</evidence>
<comment type="similarity">
    <text evidence="14 16">Belongs to the type III pantothenate kinase family.</text>
</comment>
<dbReference type="GO" id="GO:0005524">
    <property type="term" value="F:ATP binding"/>
    <property type="evidence" value="ECO:0007669"/>
    <property type="project" value="UniProtKB-UniRule"/>
</dbReference>
<dbReference type="eggNOG" id="COG1521">
    <property type="taxonomic scope" value="Bacteria"/>
</dbReference>
<reference evidence="17 18" key="1">
    <citation type="submission" date="2009-02" db="EMBL/GenBank/DDBJ databases">
        <title>Sequencing of the draft genome and assembly of Dethiobacter alkaliphilus AHT 1.</title>
        <authorList>
            <consortium name="US DOE Joint Genome Institute (JGI-PGF)"/>
            <person name="Lucas S."/>
            <person name="Copeland A."/>
            <person name="Lapidus A."/>
            <person name="Glavina del Rio T."/>
            <person name="Dalin E."/>
            <person name="Tice H."/>
            <person name="Bruce D."/>
            <person name="Goodwin L."/>
            <person name="Pitluck S."/>
            <person name="Larimer F."/>
            <person name="Land M.L."/>
            <person name="Hauser L."/>
            <person name="Muyzer G."/>
        </authorList>
    </citation>
    <scope>NUCLEOTIDE SEQUENCE [LARGE SCALE GENOMIC DNA]</scope>
    <source>
        <strain evidence="17 18">AHT 1</strain>
    </source>
</reference>
<feature type="binding site" evidence="16">
    <location>
        <begin position="107"/>
        <end position="110"/>
    </location>
    <ligand>
        <name>substrate</name>
    </ligand>
</feature>
<feature type="active site" description="Proton acceptor" evidence="16">
    <location>
        <position position="109"/>
    </location>
</feature>
<dbReference type="PANTHER" id="PTHR34265:SF1">
    <property type="entry name" value="TYPE III PANTOTHENATE KINASE"/>
    <property type="match status" value="1"/>
</dbReference>
<keyword evidence="10 16" id="KW-0418">Kinase</keyword>
<dbReference type="NCBIfam" id="NF009847">
    <property type="entry name" value="PRK13318.1-5"/>
    <property type="match status" value="1"/>
</dbReference>
<evidence type="ECO:0000256" key="5">
    <source>
        <dbReference type="ARBA" id="ARBA00011738"/>
    </source>
</evidence>
<dbReference type="EMBL" id="ACJM01000014">
    <property type="protein sequence ID" value="EEG76657.1"/>
    <property type="molecule type" value="Genomic_DNA"/>
</dbReference>
<dbReference type="InterPro" id="IPR043129">
    <property type="entry name" value="ATPase_NBD"/>
</dbReference>
<evidence type="ECO:0000256" key="14">
    <source>
        <dbReference type="ARBA" id="ARBA00038036"/>
    </source>
</evidence>
<accession>C0GJ24</accession>
<keyword evidence="18" id="KW-1185">Reference proteome</keyword>
<evidence type="ECO:0000256" key="2">
    <source>
        <dbReference type="ARBA" id="ARBA00001958"/>
    </source>
</evidence>
<comment type="pathway">
    <text evidence="4 16">Cofactor biosynthesis; coenzyme A biosynthesis; CoA from (R)-pantothenate: step 1/5.</text>
</comment>
<dbReference type="NCBIfam" id="NF009848">
    <property type="entry name" value="PRK13318.1-6"/>
    <property type="match status" value="1"/>
</dbReference>
<dbReference type="OrthoDB" id="9804707at2"/>
<evidence type="ECO:0000256" key="9">
    <source>
        <dbReference type="ARBA" id="ARBA00022741"/>
    </source>
</evidence>
<evidence type="ECO:0000313" key="17">
    <source>
        <dbReference type="EMBL" id="EEG76657.1"/>
    </source>
</evidence>
<dbReference type="NCBIfam" id="NF009855">
    <property type="entry name" value="PRK13321.1"/>
    <property type="match status" value="1"/>
</dbReference>
<dbReference type="AlphaFoldDB" id="C0GJ24"/>
<keyword evidence="8 16" id="KW-0808">Transferase</keyword>
<dbReference type="GO" id="GO:0005737">
    <property type="term" value="C:cytoplasm"/>
    <property type="evidence" value="ECO:0007669"/>
    <property type="project" value="UniProtKB-SubCell"/>
</dbReference>
<dbReference type="UniPathway" id="UPA00241">
    <property type="reaction ID" value="UER00352"/>
</dbReference>
<evidence type="ECO:0000256" key="10">
    <source>
        <dbReference type="ARBA" id="ARBA00022777"/>
    </source>
</evidence>
<feature type="binding site" evidence="16">
    <location>
        <begin position="6"/>
        <end position="13"/>
    </location>
    <ligand>
        <name>ATP</name>
        <dbReference type="ChEBI" id="CHEBI:30616"/>
    </ligand>
</feature>
<evidence type="ECO:0000256" key="12">
    <source>
        <dbReference type="ARBA" id="ARBA00022958"/>
    </source>
</evidence>
<evidence type="ECO:0000256" key="11">
    <source>
        <dbReference type="ARBA" id="ARBA00022840"/>
    </source>
</evidence>
<evidence type="ECO:0000256" key="4">
    <source>
        <dbReference type="ARBA" id="ARBA00005225"/>
    </source>
</evidence>
<evidence type="ECO:0000256" key="16">
    <source>
        <dbReference type="HAMAP-Rule" id="MF_01274"/>
    </source>
</evidence>
<dbReference type="Proteomes" id="UP000006443">
    <property type="component" value="Unassembled WGS sequence"/>
</dbReference>
<dbReference type="GO" id="GO:0004594">
    <property type="term" value="F:pantothenate kinase activity"/>
    <property type="evidence" value="ECO:0007669"/>
    <property type="project" value="UniProtKB-UniRule"/>
</dbReference>
<comment type="function">
    <text evidence="16">Catalyzes the phosphorylation of pantothenate (Pan), the first step in CoA biosynthesis.</text>
</comment>
<keyword evidence="16" id="KW-0479">Metal-binding</keyword>
<dbReference type="SUPFAM" id="SSF53067">
    <property type="entry name" value="Actin-like ATPase domain"/>
    <property type="match status" value="2"/>
</dbReference>
<dbReference type="Gene3D" id="3.30.420.40">
    <property type="match status" value="2"/>
</dbReference>
<evidence type="ECO:0000256" key="7">
    <source>
        <dbReference type="ARBA" id="ARBA00022490"/>
    </source>
</evidence>